<reference evidence="2" key="1">
    <citation type="journal article" date="2022" name="Mol. Ecol. Resour.">
        <title>The genomes of chicory, endive, great burdock and yacon provide insights into Asteraceae palaeo-polyploidization history and plant inulin production.</title>
        <authorList>
            <person name="Fan W."/>
            <person name="Wang S."/>
            <person name="Wang H."/>
            <person name="Wang A."/>
            <person name="Jiang F."/>
            <person name="Liu H."/>
            <person name="Zhao H."/>
            <person name="Xu D."/>
            <person name="Zhang Y."/>
        </authorList>
    </citation>
    <scope>NUCLEOTIDE SEQUENCE [LARGE SCALE GENOMIC DNA]</scope>
    <source>
        <strain evidence="2">cv. Yunnan</strain>
    </source>
</reference>
<comment type="caution">
    <text evidence="1">The sequence shown here is derived from an EMBL/GenBank/DDBJ whole genome shotgun (WGS) entry which is preliminary data.</text>
</comment>
<evidence type="ECO:0000313" key="1">
    <source>
        <dbReference type="EMBL" id="KAI3802224.1"/>
    </source>
</evidence>
<keyword evidence="2" id="KW-1185">Reference proteome</keyword>
<proteinExistence type="predicted"/>
<protein>
    <submittedName>
        <fullName evidence="1">Uncharacterized protein</fullName>
    </submittedName>
</protein>
<dbReference type="Proteomes" id="UP001056120">
    <property type="component" value="Linkage Group LG10"/>
</dbReference>
<reference evidence="1 2" key="2">
    <citation type="journal article" date="2022" name="Mol. Ecol. Resour.">
        <title>The genomes of chicory, endive, great burdock and yacon provide insights into Asteraceae paleo-polyploidization history and plant inulin production.</title>
        <authorList>
            <person name="Fan W."/>
            <person name="Wang S."/>
            <person name="Wang H."/>
            <person name="Wang A."/>
            <person name="Jiang F."/>
            <person name="Liu H."/>
            <person name="Zhao H."/>
            <person name="Xu D."/>
            <person name="Zhang Y."/>
        </authorList>
    </citation>
    <scope>NUCLEOTIDE SEQUENCE [LARGE SCALE GENOMIC DNA]</scope>
    <source>
        <strain evidence="2">cv. Yunnan</strain>
        <tissue evidence="1">Leaves</tissue>
    </source>
</reference>
<sequence length="179" mass="20172">MKCLVSLNSQKLVKEFVLKEDLWRDRLTSVLVWDGQEIPYERVVKLRMEVLPIVLRDENTFREIAGDFGKVIELFEFTWEPFDVSAGTCLILHGSGSGDLGVKEPWMVDLEDSKFQPVGVPDTVATSDFLVPQLPVNIGDRGSATFTTWEPKVGAWGSQFHMFLSYPTKHVCWTSSGSS</sequence>
<gene>
    <name evidence="1" type="ORF">L1987_30354</name>
</gene>
<name>A0ACB9I1Z4_9ASTR</name>
<accession>A0ACB9I1Z4</accession>
<organism evidence="1 2">
    <name type="scientific">Smallanthus sonchifolius</name>
    <dbReference type="NCBI Taxonomy" id="185202"/>
    <lineage>
        <taxon>Eukaryota</taxon>
        <taxon>Viridiplantae</taxon>
        <taxon>Streptophyta</taxon>
        <taxon>Embryophyta</taxon>
        <taxon>Tracheophyta</taxon>
        <taxon>Spermatophyta</taxon>
        <taxon>Magnoliopsida</taxon>
        <taxon>eudicotyledons</taxon>
        <taxon>Gunneridae</taxon>
        <taxon>Pentapetalae</taxon>
        <taxon>asterids</taxon>
        <taxon>campanulids</taxon>
        <taxon>Asterales</taxon>
        <taxon>Asteraceae</taxon>
        <taxon>Asteroideae</taxon>
        <taxon>Heliantheae alliance</taxon>
        <taxon>Millerieae</taxon>
        <taxon>Smallanthus</taxon>
    </lineage>
</organism>
<dbReference type="EMBL" id="CM042027">
    <property type="protein sequence ID" value="KAI3802224.1"/>
    <property type="molecule type" value="Genomic_DNA"/>
</dbReference>
<evidence type="ECO:0000313" key="2">
    <source>
        <dbReference type="Proteomes" id="UP001056120"/>
    </source>
</evidence>